<comment type="caution">
    <text evidence="3">The sequence shown here is derived from an EMBL/GenBank/DDBJ whole genome shotgun (WGS) entry which is preliminary data.</text>
</comment>
<organism evidence="3 4">
    <name type="scientific">Streptomyces eurocidicus</name>
    <name type="common">Streptoverticillium eurocidicus</name>
    <dbReference type="NCBI Taxonomy" id="66423"/>
    <lineage>
        <taxon>Bacteria</taxon>
        <taxon>Bacillati</taxon>
        <taxon>Actinomycetota</taxon>
        <taxon>Actinomycetes</taxon>
        <taxon>Kitasatosporales</taxon>
        <taxon>Streptomycetaceae</taxon>
        <taxon>Streptomyces</taxon>
    </lineage>
</organism>
<feature type="domain" description="A-factor biosynthesis hotdog" evidence="2">
    <location>
        <begin position="241"/>
        <end position="327"/>
    </location>
</feature>
<dbReference type="InterPro" id="IPR047757">
    <property type="entry name" value="AfsA-like"/>
</dbReference>
<dbReference type="NCBIfam" id="NF041195">
    <property type="entry name" value="ScbA_BarX_GamBu"/>
    <property type="match status" value="1"/>
</dbReference>
<dbReference type="InterPro" id="IPR005509">
    <property type="entry name" value="AfsA_hotdog_dom"/>
</dbReference>
<feature type="region of interest" description="Disordered" evidence="1">
    <location>
        <begin position="1"/>
        <end position="32"/>
    </location>
</feature>
<evidence type="ECO:0000256" key="1">
    <source>
        <dbReference type="SAM" id="MobiDB-lite"/>
    </source>
</evidence>
<dbReference type="Proteomes" id="UP000528608">
    <property type="component" value="Unassembled WGS sequence"/>
</dbReference>
<dbReference type="EMBL" id="JACHJF010000043">
    <property type="protein sequence ID" value="MBB5123131.1"/>
    <property type="molecule type" value="Genomic_DNA"/>
</dbReference>
<dbReference type="RefSeq" id="WP_102919768.1">
    <property type="nucleotide sequence ID" value="NZ_JACHJF010000043.1"/>
</dbReference>
<name>A0A7W8BIS6_STREU</name>
<feature type="domain" description="A-factor biosynthesis hotdog" evidence="2">
    <location>
        <begin position="53"/>
        <end position="185"/>
    </location>
</feature>
<evidence type="ECO:0000313" key="4">
    <source>
        <dbReference type="Proteomes" id="UP000528608"/>
    </source>
</evidence>
<dbReference type="AlphaFoldDB" id="A0A7W8BIS6"/>
<evidence type="ECO:0000259" key="2">
    <source>
        <dbReference type="Pfam" id="PF03756"/>
    </source>
</evidence>
<accession>A0A7W8BIS6</accession>
<sequence>MSYALLSPNPGLTHRTGTSVTDRTPHVSGHDSGVLPVSDRVLFPVHLGVAKELVHLCHDDAVLCTGRQRLGAHRFAVTAAWPAGTSVPRPGHGTHHDGIVVAQTIRQAALLLAHAEYGAPLAHATLLRTFDFAIDPAWPGSPDRPTALDIDVTAEETGHRGGRPTGVRLRMTVTSAGRAVGTADTAFEWIPPAVYRRLRGAYARAVDVQPPLPAPVPVDPSVLGRTGPHQIAVGATDRPDRWVLRTDFSDTALYDHPVDHVPGLALIEAAQQIATLITAPHTFLPADTRTTFDRYVEFDQPCHLTARTTRGAGTLAVEVSGHQAGELVFRTTVTGPFHP</sequence>
<dbReference type="Pfam" id="PF03756">
    <property type="entry name" value="AfsA"/>
    <property type="match status" value="2"/>
</dbReference>
<dbReference type="GO" id="GO:0016740">
    <property type="term" value="F:transferase activity"/>
    <property type="evidence" value="ECO:0007669"/>
    <property type="project" value="InterPro"/>
</dbReference>
<dbReference type="OrthoDB" id="7838374at2"/>
<proteinExistence type="predicted"/>
<gene>
    <name evidence="3" type="ORF">FHS36_006610</name>
</gene>
<protein>
    <recommendedName>
        <fullName evidence="2">A-factor biosynthesis hotdog domain-containing protein</fullName>
    </recommendedName>
</protein>
<reference evidence="3 4" key="1">
    <citation type="submission" date="2020-08" db="EMBL/GenBank/DDBJ databases">
        <title>Genomic Encyclopedia of Type Strains, Phase III (KMG-III): the genomes of soil and plant-associated and newly described type strains.</title>
        <authorList>
            <person name="Whitman W."/>
        </authorList>
    </citation>
    <scope>NUCLEOTIDE SEQUENCE [LARGE SCALE GENOMIC DNA]</scope>
    <source>
        <strain evidence="3 4">CECT 3259</strain>
    </source>
</reference>
<evidence type="ECO:0000313" key="3">
    <source>
        <dbReference type="EMBL" id="MBB5123131.1"/>
    </source>
</evidence>